<feature type="compositionally biased region" description="Basic and acidic residues" evidence="1">
    <location>
        <begin position="422"/>
        <end position="448"/>
    </location>
</feature>
<dbReference type="InterPro" id="IPR046938">
    <property type="entry name" value="DNA_clamp_sf"/>
</dbReference>
<evidence type="ECO:0000313" key="3">
    <source>
        <dbReference type="Proteomes" id="UP000837801"/>
    </source>
</evidence>
<dbReference type="Gene3D" id="3.70.10.10">
    <property type="match status" value="1"/>
</dbReference>
<dbReference type="GO" id="GO:0000076">
    <property type="term" value="P:DNA replication checkpoint signaling"/>
    <property type="evidence" value="ECO:0007669"/>
    <property type="project" value="TreeGrafter"/>
</dbReference>
<feature type="compositionally biased region" description="Polar residues" evidence="1">
    <location>
        <begin position="381"/>
        <end position="404"/>
    </location>
</feature>
<dbReference type="Pfam" id="PF04139">
    <property type="entry name" value="Rad9"/>
    <property type="match status" value="1"/>
</dbReference>
<evidence type="ECO:0000256" key="1">
    <source>
        <dbReference type="SAM" id="MobiDB-lite"/>
    </source>
</evidence>
<gene>
    <name evidence="2" type="ORF">CLIB1423_10S03488</name>
</gene>
<dbReference type="InterPro" id="IPR007268">
    <property type="entry name" value="Rad9/Ddc1"/>
</dbReference>
<accession>A0A9P0QR38</accession>
<organism evidence="2 3">
    <name type="scientific">[Candida] railenensis</name>
    <dbReference type="NCBI Taxonomy" id="45579"/>
    <lineage>
        <taxon>Eukaryota</taxon>
        <taxon>Fungi</taxon>
        <taxon>Dikarya</taxon>
        <taxon>Ascomycota</taxon>
        <taxon>Saccharomycotina</taxon>
        <taxon>Pichiomycetes</taxon>
        <taxon>Debaryomycetaceae</taxon>
        <taxon>Kurtzmaniella</taxon>
    </lineage>
</organism>
<dbReference type="AlphaFoldDB" id="A0A9P0QR38"/>
<proteinExistence type="predicted"/>
<dbReference type="GO" id="GO:0006281">
    <property type="term" value="P:DNA repair"/>
    <property type="evidence" value="ECO:0007669"/>
    <property type="project" value="TreeGrafter"/>
</dbReference>
<feature type="region of interest" description="Disordered" evidence="1">
    <location>
        <begin position="355"/>
        <end position="463"/>
    </location>
</feature>
<dbReference type="PANTHER" id="PTHR15237:SF0">
    <property type="entry name" value="CELL CYCLE CHECKPOINT CONTROL PROTEIN"/>
    <property type="match status" value="1"/>
</dbReference>
<dbReference type="GO" id="GO:0030896">
    <property type="term" value="C:checkpoint clamp complex"/>
    <property type="evidence" value="ECO:0007669"/>
    <property type="project" value="InterPro"/>
</dbReference>
<reference evidence="2" key="1">
    <citation type="submission" date="2022-03" db="EMBL/GenBank/DDBJ databases">
        <authorList>
            <person name="Legras J.-L."/>
            <person name="Devillers H."/>
            <person name="Grondin C."/>
        </authorList>
    </citation>
    <scope>NUCLEOTIDE SEQUENCE</scope>
    <source>
        <strain evidence="2">CLIB 1423</strain>
    </source>
</reference>
<dbReference type="SUPFAM" id="SSF55979">
    <property type="entry name" value="DNA clamp"/>
    <property type="match status" value="1"/>
</dbReference>
<dbReference type="Proteomes" id="UP000837801">
    <property type="component" value="Unassembled WGS sequence"/>
</dbReference>
<comment type="caution">
    <text evidence="2">The sequence shown here is derived from an EMBL/GenBank/DDBJ whole genome shotgun (WGS) entry which is preliminary data.</text>
</comment>
<dbReference type="GO" id="GO:0031573">
    <property type="term" value="P:mitotic intra-S DNA damage checkpoint signaling"/>
    <property type="evidence" value="ECO:0007669"/>
    <property type="project" value="TreeGrafter"/>
</dbReference>
<dbReference type="OrthoDB" id="3992718at2759"/>
<protein>
    <submittedName>
        <fullName evidence="2">DNA repair protein rad9</fullName>
    </submittedName>
</protein>
<evidence type="ECO:0000313" key="2">
    <source>
        <dbReference type="EMBL" id="CAH2353371.1"/>
    </source>
</evidence>
<dbReference type="GO" id="GO:0071479">
    <property type="term" value="P:cellular response to ionizing radiation"/>
    <property type="evidence" value="ECO:0007669"/>
    <property type="project" value="TreeGrafter"/>
</dbReference>
<dbReference type="PANTHER" id="PTHR15237">
    <property type="entry name" value="DNA REPAIR PROTEIN RAD9"/>
    <property type="match status" value="1"/>
</dbReference>
<feature type="compositionally biased region" description="Acidic residues" evidence="1">
    <location>
        <begin position="412"/>
        <end position="421"/>
    </location>
</feature>
<sequence length="463" mass="52805">MSFVAVIDKDRHKYIWSKAITSLASISESIKFIVSPKSLSISSVNTAKTSSGEVIFSSSFFHEFRADFDDEDNIIEGFQIEKETPSYSFIINSKHLLILFKNLDIFDLDYICLKIHWINDAVEPNFSSLKYKLLIEIRTKKLILKKFQTGYQPVVSNRITISEEYNKELKKSNASYNFLHYIKIEQAILKQFLDMIPSATEDFKIEIKNENIQFSGFTKQIMKDREYLKQPMSVAISVYLEELLDTNLNINVANRPSIESIMFRLKDFKNFINFITSFSNGNINNDSSDSSDDYFEIIYKRPGDPVLFELKNNQHLTVQYIQITNGTDIEGANKVGGGGGGASNPLKSHVLYKIENAPEQTRDVSRSAKRSKKNTLRSSDDVGSQQLFVPELSQQHGTEPSTPGFSYGNALEDTEYEESEREGDPEGKQEVEDEHENEHEYQGEHDLEFGPTQGATLPKSIFD</sequence>
<keyword evidence="3" id="KW-1185">Reference proteome</keyword>
<name>A0A9P0QR38_9ASCO</name>
<dbReference type="EMBL" id="CAKXYY010000010">
    <property type="protein sequence ID" value="CAH2353371.1"/>
    <property type="molecule type" value="Genomic_DNA"/>
</dbReference>